<evidence type="ECO:0000313" key="3">
    <source>
        <dbReference type="Proteomes" id="UP000541136"/>
    </source>
</evidence>
<dbReference type="RefSeq" id="WP_151024632.1">
    <property type="nucleotide sequence ID" value="NZ_JACHIB010000004.1"/>
</dbReference>
<organism evidence="2 3">
    <name type="scientific">Castellaniella defragrans</name>
    <name type="common">Alcaligenes defragrans</name>
    <dbReference type="NCBI Taxonomy" id="75697"/>
    <lineage>
        <taxon>Bacteria</taxon>
        <taxon>Pseudomonadati</taxon>
        <taxon>Pseudomonadota</taxon>
        <taxon>Betaproteobacteria</taxon>
        <taxon>Burkholderiales</taxon>
        <taxon>Alcaligenaceae</taxon>
        <taxon>Castellaniella</taxon>
    </lineage>
</organism>
<evidence type="ECO:0000256" key="1">
    <source>
        <dbReference type="SAM" id="Phobius"/>
    </source>
</evidence>
<dbReference type="EMBL" id="JACHIB010000004">
    <property type="protein sequence ID" value="MBB6082952.1"/>
    <property type="molecule type" value="Genomic_DNA"/>
</dbReference>
<keyword evidence="1" id="KW-1133">Transmembrane helix</keyword>
<feature type="transmembrane region" description="Helical" evidence="1">
    <location>
        <begin position="169"/>
        <end position="189"/>
    </location>
</feature>
<gene>
    <name evidence="2" type="ORF">HNR28_000981</name>
</gene>
<proteinExistence type="predicted"/>
<feature type="transmembrane region" description="Helical" evidence="1">
    <location>
        <begin position="210"/>
        <end position="236"/>
    </location>
</feature>
<accession>A0A7W9TP17</accession>
<dbReference type="InterPro" id="IPR005625">
    <property type="entry name" value="PepSY-ass_TM"/>
</dbReference>
<comment type="caution">
    <text evidence="2">The sequence shown here is derived from an EMBL/GenBank/DDBJ whole genome shotgun (WGS) entry which is preliminary data.</text>
</comment>
<evidence type="ECO:0000313" key="2">
    <source>
        <dbReference type="EMBL" id="MBB6082952.1"/>
    </source>
</evidence>
<protein>
    <submittedName>
        <fullName evidence="2">Putative iron-regulated membrane protein</fullName>
    </submittedName>
</protein>
<keyword evidence="1" id="KW-0812">Transmembrane</keyword>
<reference evidence="2 3" key="1">
    <citation type="submission" date="2020-08" db="EMBL/GenBank/DDBJ databases">
        <title>Genomic Encyclopedia of Type Strains, Phase IV (KMG-IV): sequencing the most valuable type-strain genomes for metagenomic binning, comparative biology and taxonomic classification.</title>
        <authorList>
            <person name="Goeker M."/>
        </authorList>
    </citation>
    <scope>NUCLEOTIDE SEQUENCE [LARGE SCALE GENOMIC DNA]</scope>
    <source>
        <strain evidence="2 3">DSM 12141</strain>
    </source>
</reference>
<dbReference type="Pfam" id="PF03929">
    <property type="entry name" value="PepSY_TM"/>
    <property type="match status" value="1"/>
</dbReference>
<dbReference type="Proteomes" id="UP000541136">
    <property type="component" value="Unassembled WGS sequence"/>
</dbReference>
<keyword evidence="1" id="KW-0472">Membrane</keyword>
<feature type="transmembrane region" description="Helical" evidence="1">
    <location>
        <begin position="364"/>
        <end position="385"/>
    </location>
</feature>
<feature type="transmembrane region" description="Helical" evidence="1">
    <location>
        <begin position="21"/>
        <end position="43"/>
    </location>
</feature>
<dbReference type="AlphaFoldDB" id="A0A7W9TP17"/>
<dbReference type="PANTHER" id="PTHR34219">
    <property type="entry name" value="IRON-REGULATED INNER MEMBRANE PROTEIN-RELATED"/>
    <property type="match status" value="1"/>
</dbReference>
<sequence length="401" mass="44889">MAALSPAGRRRWRKRWLDIHLWAGLAFGLWLSLVGLSGAVLTFHPELERAFHAPWFQTRDQGGAPAFRPLNEIVAAAAAAMPAGARFTFAFYPRTDDGTYWLYFDVPATRASGKPSVARWDVFVDPYTARVMGKRLKQVDGEWAPREFFAFMFSLHYQLLVPWGVGEKFVGVMALLAMASILAGLYLWWPSLGRWKAALSIKRHASTVRFVYDLHNVSGVYLAPVLLAVLFSGVYLNLRPEFVWVVQQVSPATRDRYTIRSHAPAPGARPIGLHRALQIARETYPQERADMLYEAFDADASYMVCTRGARSASRFADQRCLVIDQYRGAILHQTVAGTETAGTTLIAWQRLLHSGEAFGLPGRMLVLLSGLALPVLFVSGLVRWLQKRRARRRASRAGGRA</sequence>
<name>A0A7W9TP17_CASDE</name>